<dbReference type="OrthoDB" id="9809288at2"/>
<dbReference type="Gene3D" id="3.40.109.10">
    <property type="entry name" value="NADH Oxidase"/>
    <property type="match status" value="1"/>
</dbReference>
<dbReference type="EMBL" id="QCYK01000002">
    <property type="protein sequence ID" value="PUZ24968.1"/>
    <property type="molecule type" value="Genomic_DNA"/>
</dbReference>
<keyword evidence="5" id="KW-1185">Reference proteome</keyword>
<dbReference type="PANTHER" id="PTHR43673:SF10">
    <property type="entry name" value="NADH DEHYDROGENASE_NAD(P)H NITROREDUCTASE XCC3605-RELATED"/>
    <property type="match status" value="1"/>
</dbReference>
<proteinExistence type="inferred from homology"/>
<evidence type="ECO:0000259" key="3">
    <source>
        <dbReference type="Pfam" id="PF00881"/>
    </source>
</evidence>
<evidence type="ECO:0000256" key="2">
    <source>
        <dbReference type="ARBA" id="ARBA00023002"/>
    </source>
</evidence>
<dbReference type="AlphaFoldDB" id="A0A2T7BFB0"/>
<comment type="caution">
    <text evidence="4">The sequence shown here is derived from an EMBL/GenBank/DDBJ whole genome shotgun (WGS) entry which is preliminary data.</text>
</comment>
<name>A0A2T7BFB0_9BACT</name>
<dbReference type="InterPro" id="IPR000415">
    <property type="entry name" value="Nitroreductase-like"/>
</dbReference>
<dbReference type="Proteomes" id="UP000244450">
    <property type="component" value="Unassembled WGS sequence"/>
</dbReference>
<gene>
    <name evidence="4" type="ORF">DCC81_11670</name>
</gene>
<sequence length="208" mass="23128">MEFTVDTEIVKATATGKVIYDRRAVRKYKHKALSKNLIEQLLQAGCMAPSAMNKQPWHFYVLTDSDIIKSFSREIAKVALKDVLESGVKPAIKAAAGLFQFSKKFNYHIIEDPVFYGAPAVIFLTTNRDDEWAALDTGMCAQNIMLAAKAIGIDSCPVGFGRYVEKTKIFSKLHVPASEKVQLAIILGYGDESPVVHERISNNVLFIE</sequence>
<dbReference type="RefSeq" id="WP_108686805.1">
    <property type="nucleotide sequence ID" value="NZ_QCYK01000002.1"/>
</dbReference>
<dbReference type="PANTHER" id="PTHR43673">
    <property type="entry name" value="NAD(P)H NITROREDUCTASE YDGI-RELATED"/>
    <property type="match status" value="1"/>
</dbReference>
<protein>
    <recommendedName>
        <fullName evidence="3">Nitroreductase domain-containing protein</fullName>
    </recommendedName>
</protein>
<organism evidence="4 5">
    <name type="scientific">Chitinophaga parva</name>
    <dbReference type="NCBI Taxonomy" id="2169414"/>
    <lineage>
        <taxon>Bacteria</taxon>
        <taxon>Pseudomonadati</taxon>
        <taxon>Bacteroidota</taxon>
        <taxon>Chitinophagia</taxon>
        <taxon>Chitinophagales</taxon>
        <taxon>Chitinophagaceae</taxon>
        <taxon>Chitinophaga</taxon>
    </lineage>
</organism>
<dbReference type="Pfam" id="PF00881">
    <property type="entry name" value="Nitroreductase"/>
    <property type="match status" value="1"/>
</dbReference>
<evidence type="ECO:0000256" key="1">
    <source>
        <dbReference type="ARBA" id="ARBA00007118"/>
    </source>
</evidence>
<accession>A0A2T7BFB0</accession>
<evidence type="ECO:0000313" key="4">
    <source>
        <dbReference type="EMBL" id="PUZ24968.1"/>
    </source>
</evidence>
<comment type="similarity">
    <text evidence="1">Belongs to the nitroreductase family.</text>
</comment>
<feature type="domain" description="Nitroreductase" evidence="3">
    <location>
        <begin position="19"/>
        <end position="189"/>
    </location>
</feature>
<reference evidence="4 5" key="1">
    <citation type="submission" date="2018-04" db="EMBL/GenBank/DDBJ databases">
        <title>Chitinophaga fuyangensis sp. nov., isolated from soil in a chemical factory.</title>
        <authorList>
            <person name="Chen K."/>
        </authorList>
    </citation>
    <scope>NUCLEOTIDE SEQUENCE [LARGE SCALE GENOMIC DNA]</scope>
    <source>
        <strain evidence="4 5">LY-1</strain>
    </source>
</reference>
<evidence type="ECO:0000313" key="5">
    <source>
        <dbReference type="Proteomes" id="UP000244450"/>
    </source>
</evidence>
<dbReference type="SUPFAM" id="SSF55469">
    <property type="entry name" value="FMN-dependent nitroreductase-like"/>
    <property type="match status" value="1"/>
</dbReference>
<dbReference type="InterPro" id="IPR029479">
    <property type="entry name" value="Nitroreductase"/>
</dbReference>
<dbReference type="GO" id="GO:0016491">
    <property type="term" value="F:oxidoreductase activity"/>
    <property type="evidence" value="ECO:0007669"/>
    <property type="project" value="UniProtKB-KW"/>
</dbReference>
<dbReference type="CDD" id="cd02136">
    <property type="entry name" value="PnbA_NfnB-like"/>
    <property type="match status" value="1"/>
</dbReference>
<keyword evidence="2" id="KW-0560">Oxidoreductase</keyword>